<dbReference type="RefSeq" id="WP_331217325.1">
    <property type="nucleotide sequence ID" value="NZ_JAZGQK010000027.1"/>
</dbReference>
<dbReference type="InterPro" id="IPR058245">
    <property type="entry name" value="NreC/VraR/RcsB-like_REC"/>
</dbReference>
<accession>A0ABU7S0X9</accession>
<evidence type="ECO:0000259" key="7">
    <source>
        <dbReference type="PROSITE" id="PS50043"/>
    </source>
</evidence>
<keyword evidence="10" id="KW-1185">Reference proteome</keyword>
<evidence type="ECO:0000256" key="6">
    <source>
        <dbReference type="SAM" id="MobiDB-lite"/>
    </source>
</evidence>
<keyword evidence="2" id="KW-0805">Transcription regulation</keyword>
<feature type="region of interest" description="Disordered" evidence="6">
    <location>
        <begin position="147"/>
        <end position="167"/>
    </location>
</feature>
<dbReference type="PROSITE" id="PS00622">
    <property type="entry name" value="HTH_LUXR_1"/>
    <property type="match status" value="1"/>
</dbReference>
<keyword evidence="1 5" id="KW-0597">Phosphoprotein</keyword>
<evidence type="ECO:0000256" key="3">
    <source>
        <dbReference type="ARBA" id="ARBA00023125"/>
    </source>
</evidence>
<dbReference type="EMBL" id="JAZGQK010000027">
    <property type="protein sequence ID" value="MEE6262396.1"/>
    <property type="molecule type" value="Genomic_DNA"/>
</dbReference>
<protein>
    <submittedName>
        <fullName evidence="9">Response regulator transcription factor</fullName>
    </submittedName>
</protein>
<feature type="domain" description="Response regulatory" evidence="8">
    <location>
        <begin position="7"/>
        <end position="125"/>
    </location>
</feature>
<dbReference type="SUPFAM" id="SSF52172">
    <property type="entry name" value="CheY-like"/>
    <property type="match status" value="1"/>
</dbReference>
<dbReference type="Proteomes" id="UP001332243">
    <property type="component" value="Unassembled WGS sequence"/>
</dbReference>
<sequence>MTSGPIRILLADDQHLVRTGLRIILETEDDVEVVAEAVDGRQAVELTAAHRPDVVLMDVEMPHLDGLEATRRIVADGGTDGPAVLILTTFDRDDYLFAALQAGASGFLLKNGTPEDLIDAVRVLARGDALLAPQITRRVIAAFASPAPAGPARTPTQRGGAVGPARGRLSELTEREREVLVQLAAGASNGEIAQRMVLGEATVKTHVSRVLMKLGLRDRTQAVIFAYEHGVVTPGAAVD</sequence>
<dbReference type="PANTHER" id="PTHR43214">
    <property type="entry name" value="TWO-COMPONENT RESPONSE REGULATOR"/>
    <property type="match status" value="1"/>
</dbReference>
<dbReference type="Pfam" id="PF00072">
    <property type="entry name" value="Response_reg"/>
    <property type="match status" value="1"/>
</dbReference>
<dbReference type="InterPro" id="IPR016032">
    <property type="entry name" value="Sig_transdc_resp-reg_C-effctor"/>
</dbReference>
<dbReference type="SMART" id="SM00421">
    <property type="entry name" value="HTH_LUXR"/>
    <property type="match status" value="1"/>
</dbReference>
<reference evidence="9 10" key="1">
    <citation type="submission" date="2024-01" db="EMBL/GenBank/DDBJ databases">
        <title>Genome insights into Plantactinospora sonchi sp. nov.</title>
        <authorList>
            <person name="Wang L."/>
        </authorList>
    </citation>
    <scope>NUCLEOTIDE SEQUENCE [LARGE SCALE GENOMIC DNA]</scope>
    <source>
        <strain evidence="9 10">NEAU-QY2</strain>
    </source>
</reference>
<keyword evidence="4" id="KW-0804">Transcription</keyword>
<dbReference type="Pfam" id="PF00196">
    <property type="entry name" value="GerE"/>
    <property type="match status" value="1"/>
</dbReference>
<keyword evidence="3" id="KW-0238">DNA-binding</keyword>
<gene>
    <name evidence="9" type="ORF">V1633_28325</name>
</gene>
<dbReference type="PANTHER" id="PTHR43214:SF24">
    <property type="entry name" value="TRANSCRIPTIONAL REGULATORY PROTEIN NARL-RELATED"/>
    <property type="match status" value="1"/>
</dbReference>
<dbReference type="Gene3D" id="3.40.50.2300">
    <property type="match status" value="1"/>
</dbReference>
<comment type="caution">
    <text evidence="9">The sequence shown here is derived from an EMBL/GenBank/DDBJ whole genome shotgun (WGS) entry which is preliminary data.</text>
</comment>
<dbReference type="SMART" id="SM00448">
    <property type="entry name" value="REC"/>
    <property type="match status" value="1"/>
</dbReference>
<dbReference type="SUPFAM" id="SSF46894">
    <property type="entry name" value="C-terminal effector domain of the bipartite response regulators"/>
    <property type="match status" value="1"/>
</dbReference>
<evidence type="ECO:0000256" key="1">
    <source>
        <dbReference type="ARBA" id="ARBA00022553"/>
    </source>
</evidence>
<evidence type="ECO:0000259" key="8">
    <source>
        <dbReference type="PROSITE" id="PS50110"/>
    </source>
</evidence>
<dbReference type="PROSITE" id="PS50110">
    <property type="entry name" value="RESPONSE_REGULATORY"/>
    <property type="match status" value="1"/>
</dbReference>
<evidence type="ECO:0000313" key="9">
    <source>
        <dbReference type="EMBL" id="MEE6262396.1"/>
    </source>
</evidence>
<name>A0ABU7S0X9_9ACTN</name>
<evidence type="ECO:0000256" key="5">
    <source>
        <dbReference type="PROSITE-ProRule" id="PRU00169"/>
    </source>
</evidence>
<organism evidence="9 10">
    <name type="scientific">Plantactinospora sonchi</name>
    <dbReference type="NCBI Taxonomy" id="1544735"/>
    <lineage>
        <taxon>Bacteria</taxon>
        <taxon>Bacillati</taxon>
        <taxon>Actinomycetota</taxon>
        <taxon>Actinomycetes</taxon>
        <taxon>Micromonosporales</taxon>
        <taxon>Micromonosporaceae</taxon>
        <taxon>Plantactinospora</taxon>
    </lineage>
</organism>
<dbReference type="InterPro" id="IPR001789">
    <property type="entry name" value="Sig_transdc_resp-reg_receiver"/>
</dbReference>
<dbReference type="InterPro" id="IPR039420">
    <property type="entry name" value="WalR-like"/>
</dbReference>
<evidence type="ECO:0000256" key="4">
    <source>
        <dbReference type="ARBA" id="ARBA00023163"/>
    </source>
</evidence>
<feature type="domain" description="HTH luxR-type" evidence="7">
    <location>
        <begin position="165"/>
        <end position="230"/>
    </location>
</feature>
<dbReference type="InterPro" id="IPR000792">
    <property type="entry name" value="Tscrpt_reg_LuxR_C"/>
</dbReference>
<evidence type="ECO:0000313" key="10">
    <source>
        <dbReference type="Proteomes" id="UP001332243"/>
    </source>
</evidence>
<feature type="modified residue" description="4-aspartylphosphate" evidence="5">
    <location>
        <position position="58"/>
    </location>
</feature>
<evidence type="ECO:0000256" key="2">
    <source>
        <dbReference type="ARBA" id="ARBA00023015"/>
    </source>
</evidence>
<dbReference type="CDD" id="cd17535">
    <property type="entry name" value="REC_NarL-like"/>
    <property type="match status" value="1"/>
</dbReference>
<dbReference type="CDD" id="cd06170">
    <property type="entry name" value="LuxR_C_like"/>
    <property type="match status" value="1"/>
</dbReference>
<proteinExistence type="predicted"/>
<dbReference type="PROSITE" id="PS50043">
    <property type="entry name" value="HTH_LUXR_2"/>
    <property type="match status" value="1"/>
</dbReference>
<dbReference type="PRINTS" id="PR00038">
    <property type="entry name" value="HTHLUXR"/>
</dbReference>
<dbReference type="InterPro" id="IPR011006">
    <property type="entry name" value="CheY-like_superfamily"/>
</dbReference>